<dbReference type="InterPro" id="IPR016129">
    <property type="entry name" value="Caspase_his_AS"/>
</dbReference>
<evidence type="ECO:0000313" key="11">
    <source>
        <dbReference type="EMBL" id="KAI5620315.1"/>
    </source>
</evidence>
<feature type="region of interest" description="Disordered" evidence="8">
    <location>
        <begin position="137"/>
        <end position="156"/>
    </location>
</feature>
<name>A0AAD5AQM3_SILAS</name>
<dbReference type="PROSITE" id="PS50208">
    <property type="entry name" value="CASPASE_P20"/>
    <property type="match status" value="2"/>
</dbReference>
<dbReference type="InterPro" id="IPR033139">
    <property type="entry name" value="Caspase_cys_AS"/>
</dbReference>
<dbReference type="PROSITE" id="PS01121">
    <property type="entry name" value="CASPASE_HIS"/>
    <property type="match status" value="2"/>
</dbReference>
<evidence type="ECO:0000256" key="3">
    <source>
        <dbReference type="ARBA" id="ARBA00022703"/>
    </source>
</evidence>
<comment type="caution">
    <text evidence="11">The sequence shown here is derived from an EMBL/GenBank/DDBJ whole genome shotgun (WGS) entry which is preliminary data.</text>
</comment>
<keyword evidence="5" id="KW-0788">Thiol protease</keyword>
<dbReference type="EMBL" id="MU551648">
    <property type="protein sequence ID" value="KAI5620315.1"/>
    <property type="molecule type" value="Genomic_DNA"/>
</dbReference>
<feature type="compositionally biased region" description="Acidic residues" evidence="8">
    <location>
        <begin position="144"/>
        <end position="156"/>
    </location>
</feature>
<dbReference type="GO" id="GO:0006915">
    <property type="term" value="P:apoptotic process"/>
    <property type="evidence" value="ECO:0007669"/>
    <property type="project" value="UniProtKB-KW"/>
</dbReference>
<dbReference type="InterPro" id="IPR002138">
    <property type="entry name" value="Pept_C14_p10"/>
</dbReference>
<dbReference type="GO" id="GO:0043067">
    <property type="term" value="P:regulation of programmed cell death"/>
    <property type="evidence" value="ECO:0007669"/>
    <property type="project" value="UniProtKB-ARBA"/>
</dbReference>
<reference evidence="11" key="1">
    <citation type="submission" date="2018-07" db="EMBL/GenBank/DDBJ databases">
        <title>Comparative genomics of catfishes provides insights into carnivory and benthic adaptation.</title>
        <authorList>
            <person name="Zhang Y."/>
            <person name="Wang D."/>
            <person name="Peng Z."/>
            <person name="Zheng S."/>
            <person name="Shao F."/>
            <person name="Tao W."/>
        </authorList>
    </citation>
    <scope>NUCLEOTIDE SEQUENCE</scope>
    <source>
        <strain evidence="11">Chongqing</strain>
    </source>
</reference>
<evidence type="ECO:0000259" key="9">
    <source>
        <dbReference type="PROSITE" id="PS50207"/>
    </source>
</evidence>
<comment type="similarity">
    <text evidence="1 7">Belongs to the peptidase C14A family.</text>
</comment>
<dbReference type="GO" id="GO:0006508">
    <property type="term" value="P:proteolysis"/>
    <property type="evidence" value="ECO:0007669"/>
    <property type="project" value="UniProtKB-KW"/>
</dbReference>
<dbReference type="InterPro" id="IPR011600">
    <property type="entry name" value="Pept_C14_caspase"/>
</dbReference>
<dbReference type="SMART" id="SM00115">
    <property type="entry name" value="CASc"/>
    <property type="match status" value="2"/>
</dbReference>
<keyword evidence="4" id="KW-0378">Hydrolase</keyword>
<dbReference type="GO" id="GO:0051604">
    <property type="term" value="P:protein maturation"/>
    <property type="evidence" value="ECO:0007669"/>
    <property type="project" value="UniProtKB-ARBA"/>
</dbReference>
<evidence type="ECO:0000256" key="1">
    <source>
        <dbReference type="ARBA" id="ARBA00010134"/>
    </source>
</evidence>
<feature type="domain" description="Caspase family p10" evidence="9">
    <location>
        <begin position="167"/>
        <end position="202"/>
    </location>
</feature>
<dbReference type="AlphaFoldDB" id="A0AAD5AQM3"/>
<dbReference type="Proteomes" id="UP001205998">
    <property type="component" value="Unassembled WGS sequence"/>
</dbReference>
<evidence type="ECO:0000256" key="4">
    <source>
        <dbReference type="ARBA" id="ARBA00022801"/>
    </source>
</evidence>
<keyword evidence="3" id="KW-0053">Apoptosis</keyword>
<keyword evidence="2" id="KW-0645">Protease</keyword>
<proteinExistence type="inferred from homology"/>
<dbReference type="Pfam" id="PF00656">
    <property type="entry name" value="Peptidase_C14"/>
    <property type="match status" value="2"/>
</dbReference>
<feature type="domain" description="Caspase family p10" evidence="9">
    <location>
        <begin position="439"/>
        <end position="481"/>
    </location>
</feature>
<dbReference type="InterPro" id="IPR001309">
    <property type="entry name" value="Pept_C14_p20"/>
</dbReference>
<dbReference type="CDD" id="cd00032">
    <property type="entry name" value="CASc"/>
    <property type="match status" value="2"/>
</dbReference>
<evidence type="ECO:0000259" key="10">
    <source>
        <dbReference type="PROSITE" id="PS50208"/>
    </source>
</evidence>
<dbReference type="GO" id="GO:0004197">
    <property type="term" value="F:cysteine-type endopeptidase activity"/>
    <property type="evidence" value="ECO:0007669"/>
    <property type="project" value="InterPro"/>
</dbReference>
<sequence>EYKMSSRPRGVCLIINNMDFGDPNMYRHGSDMDEDALNKVFVWLGFTVEVHKDKTAEQMKAILKTNGQKQHEGDCFVCCILSHGTTDGVYGTDKTLVLRDDIYSPFNGASCPSLNNKPKVFFIQACRGELYHPIVQSDAHSEENAGEETEEEEELDTDVGEVILNGKDFFMARSTIKGYYSLRSTISGSWFIQSLCKQLQDFCPQPTTTVSSANLMMVVELEVVTQSCVYKYICHKQSFNSTPIPSECHREAQRETLRNLPSTSARESEITATLKISEYKMSSRPRGVCLIINNMDFGHPDKFRHGSDKDEEALIKVFKWLGFPPEVHRNQTAEQMKTILSTNSRKQHEGDCFVCCILSHGTTDGVYGTDEEIVSGSDIYEVFNGTFCPSLINKPKVFFIQACRGIQHQLLVKVQADGHSAVKAGGKTEEEEELEADAVQITIPAEADFLVARSTVKGFYSFRGTSGSWFIQSLCEQLNKH</sequence>
<dbReference type="PANTHER" id="PTHR48169:SF7">
    <property type="entry name" value="CASPASE 10"/>
    <property type="match status" value="1"/>
</dbReference>
<feature type="domain" description="Caspase family p20" evidence="10">
    <location>
        <begin position="8"/>
        <end position="130"/>
    </location>
</feature>
<keyword evidence="6" id="KW-0865">Zymogen</keyword>
<accession>A0AAD5AQM3</accession>
<evidence type="ECO:0000313" key="12">
    <source>
        <dbReference type="Proteomes" id="UP001205998"/>
    </source>
</evidence>
<feature type="domain" description="Caspase family p20" evidence="10">
    <location>
        <begin position="285"/>
        <end position="407"/>
    </location>
</feature>
<evidence type="ECO:0000256" key="2">
    <source>
        <dbReference type="ARBA" id="ARBA00022670"/>
    </source>
</evidence>
<feature type="non-terminal residue" evidence="11">
    <location>
        <position position="481"/>
    </location>
</feature>
<protein>
    <submittedName>
        <fullName evidence="11">Uncharacterized protein</fullName>
    </submittedName>
</protein>
<dbReference type="PRINTS" id="PR00376">
    <property type="entry name" value="IL1BCENZYME"/>
</dbReference>
<keyword evidence="12" id="KW-1185">Reference proteome</keyword>
<evidence type="ECO:0000256" key="5">
    <source>
        <dbReference type="ARBA" id="ARBA00022807"/>
    </source>
</evidence>
<dbReference type="SUPFAM" id="SSF52129">
    <property type="entry name" value="Caspase-like"/>
    <property type="match status" value="2"/>
</dbReference>
<dbReference type="InterPro" id="IPR029030">
    <property type="entry name" value="Caspase-like_dom_sf"/>
</dbReference>
<gene>
    <name evidence="11" type="ORF">C0J50_20148</name>
</gene>
<evidence type="ECO:0000256" key="8">
    <source>
        <dbReference type="SAM" id="MobiDB-lite"/>
    </source>
</evidence>
<dbReference type="PROSITE" id="PS50207">
    <property type="entry name" value="CASPASE_P10"/>
    <property type="match status" value="2"/>
</dbReference>
<dbReference type="PROSITE" id="PS01122">
    <property type="entry name" value="CASPASE_CYS"/>
    <property type="match status" value="2"/>
</dbReference>
<dbReference type="GO" id="GO:0005737">
    <property type="term" value="C:cytoplasm"/>
    <property type="evidence" value="ECO:0007669"/>
    <property type="project" value="UniProtKB-ARBA"/>
</dbReference>
<organism evidence="11 12">
    <name type="scientific">Silurus asotus</name>
    <name type="common">Amur catfish</name>
    <name type="synonym">Parasilurus asotus</name>
    <dbReference type="NCBI Taxonomy" id="30991"/>
    <lineage>
        <taxon>Eukaryota</taxon>
        <taxon>Metazoa</taxon>
        <taxon>Chordata</taxon>
        <taxon>Craniata</taxon>
        <taxon>Vertebrata</taxon>
        <taxon>Euteleostomi</taxon>
        <taxon>Actinopterygii</taxon>
        <taxon>Neopterygii</taxon>
        <taxon>Teleostei</taxon>
        <taxon>Ostariophysi</taxon>
        <taxon>Siluriformes</taxon>
        <taxon>Siluridae</taxon>
        <taxon>Silurus</taxon>
    </lineage>
</organism>
<evidence type="ECO:0000256" key="6">
    <source>
        <dbReference type="ARBA" id="ARBA00023145"/>
    </source>
</evidence>
<dbReference type="InterPro" id="IPR015917">
    <property type="entry name" value="Pept_C14A"/>
</dbReference>
<dbReference type="PANTHER" id="PTHR48169">
    <property type="entry name" value="DED DOMAIN-CONTAINING PROTEIN"/>
    <property type="match status" value="1"/>
</dbReference>
<dbReference type="Gene3D" id="3.40.50.1460">
    <property type="match status" value="2"/>
</dbReference>
<evidence type="ECO:0000256" key="7">
    <source>
        <dbReference type="RuleBase" id="RU003971"/>
    </source>
</evidence>
<feature type="non-terminal residue" evidence="11">
    <location>
        <position position="1"/>
    </location>
</feature>